<evidence type="ECO:0000256" key="13">
    <source>
        <dbReference type="ARBA" id="ARBA00026154"/>
    </source>
</evidence>
<keyword evidence="4" id="KW-0597">Phosphoprotein</keyword>
<keyword evidence="7" id="KW-0677">Repeat</keyword>
<keyword evidence="9" id="KW-0007">Acetylation</keyword>
<feature type="region of interest" description="Disordered" evidence="21">
    <location>
        <begin position="1530"/>
        <end position="1570"/>
    </location>
</feature>
<dbReference type="PROSITE" id="PS50082">
    <property type="entry name" value="WD_REPEATS_2"/>
    <property type="match status" value="6"/>
</dbReference>
<evidence type="ECO:0000256" key="21">
    <source>
        <dbReference type="SAM" id="MobiDB-lite"/>
    </source>
</evidence>
<feature type="compositionally biased region" description="Polar residues" evidence="21">
    <location>
        <begin position="64"/>
        <end position="82"/>
    </location>
</feature>
<evidence type="ECO:0000256" key="3">
    <source>
        <dbReference type="ARBA" id="ARBA00022499"/>
    </source>
</evidence>
<evidence type="ECO:0000256" key="12">
    <source>
        <dbReference type="ARBA" id="ARBA00025498"/>
    </source>
</evidence>
<feature type="compositionally biased region" description="Low complexity" evidence="21">
    <location>
        <begin position="669"/>
        <end position="700"/>
    </location>
</feature>
<dbReference type="GO" id="GO:0031124">
    <property type="term" value="P:mRNA 3'-end processing"/>
    <property type="evidence" value="ECO:0007669"/>
    <property type="project" value="InterPro"/>
</dbReference>
<feature type="compositionally biased region" description="Polar residues" evidence="21">
    <location>
        <begin position="1146"/>
        <end position="1180"/>
    </location>
</feature>
<feature type="region of interest" description="Disordered" evidence="21">
    <location>
        <begin position="2005"/>
        <end position="2035"/>
    </location>
</feature>
<sequence length="2292" mass="255053">MIENTNNPDKIKEEDLDNASLADPTALIKLKEETFASSAGFDSLKFTNNNNGDAEVALNDDGILQSSTPNTENTSASATPNSFDRGAAAAAAAGAYGKRYGGRTGFTSYQNAQRMVFDGKRMRKAIQRRTVDFNCSIGKYLQDRVWMRDRRDIKILRPDTNFIIDLLPPSAYLHNPVNAVTTKFVHTSTNKNRYPVFVVRWTPEGRRLITGLSSGEFTLWNGLTFNFETILQAHESAVRAMKWSHNDDWMVTADHKGIIKYWQSNMNNLKIINGHKEAIRDLSFAPTDNKFATCSDDGTIKIWDFNEGIEENVLSGHGGDVKAVDWHPYKALLASGAKDNLVKFWDPKSGKNIDTLHGHKNTIVGLQWNKNGNWLGTAARDQLIKVYDIRMMKDLQTFRGHKKEVCSISWHPFHEQLLATGGSEGSLMFWIVGQDAGPVDSVEYAHENNVWSLDWHPLGHILVSGSNDHTTRFWTRPRPGDTVQDKFHVGKQKAEELGLKDVDVEEEDDFVPGLTFINAPGMNTYSPPIAPGQPSTSTSLYGPSLSSLPLPLAPQRHPDSFPHPANASQQQQPNKQQSMDIDIMSSFSNNDLPGLGGQSMPPPGVQIPPQQQQPQQQGHYQQYPLPSQQPPPQQTYQDQSRGMYQRPPPQAIPGYQQQPPQQQPPYQQPLPQHQPAQWMQQAQQIPQQQLQPPPLQSQQQMGIGMAVGGYQQGPPPLQQQRWNPVPSGYNQPNPDGGTNVVPSDRLPSSTIKSKAPPPLSQVASRPGWENKDMSNSEIITLPSPAFSKHSKNTYSVTSSSSSKSRSPLSNVMEYIDDDSASISSMASYTPPSSVTTSISSSLHNEFISSRKIYYGGGATQNGRSPPPQQQQHHTPLPQSPTSPTSPHSPTSLQSPTLPQPSPPLSQLNQDPATEFSDIEKNGNDGINKPIFPDNNPINSESLKKLPTNKILDTRIRKRQSGLLESPTKDRPFPPKSRKPSITQLPGDSWETKQKYEQQLQQREEQHIPLPIKLPETLESQITETILSPPLPLSPLDKLSQGLIKFSQQHSGSRQQSLMVRSVTPVSAKFTNPMYSAIDVLQNSMLSMNSIDNTILNGGGSLITNSDNYAVYNPTVYTERTDQQKPLSHRALSTNSEQMEPSRLIDRSSTGSSIGKSLQRIKQVTNSTTSNTKKLQTINSSNEEDEHYEERETELPKMQIVDSLGSDANGITTSSLHPVKKEPVKRSSRGNKKPPPTKPQPPKQSLTETLIASGQADIAHQVLVTRRVQTSLLSDPIPIPPPIPQFNKQPLRKPKKHIALKDISTPHLVSSSSNVKSVPIVHLSREDDLQNDVPNGNVRRKFSLRDSESSLGKKFSKKLKDVFSGDNEVTKNGKKQKRNFESSSPNSSSENLPRKFTSEENLRKRYMAPSKNNGEINSRKTFHDIHQNGRKGNVNNLAYLVNTNNCTTLLTDIQPEMSETNRVAHSDINNHEAPFQALYNNRWVVSDSELVKDPSRNKNKLPKKSESSDKLAPLYDIDGIKRHAEMVTKYSSAKKAGTEARASSQSENSQDSSSNNSTADKKSSLNRDNWPEQTYDENTILTSPPQKLSVQIPLSGFGTPQPQPILYNDQPHNFAISSRDTFGSDSLPSPLSTYSPTSIVSDATSGRISPPPIAPRNPLRGNFQQQWNQPPESRSRRNDSMKSNHSDNNTLDGGDKRGSRGSRTSSRLLSIFHHRTNNGSGKGFKNKRTSNNSSTDKHNSGDISEKNNNGLDLIQANFTDENKNTKKPKNKIVRRTIIITKSSLPPLPDESEESEATVSIKLAHRASRQVSLRKKKIGLDGGIHVSSHGKKWYLTKEEQNSEKLQPIKSDVKEDNNETENDNSNTKDGISGDITSDITSDIDSTANNSDRKSITSNNTSNRTSMSSTNLLAVPIKRKSINRPPTPLPSPGSRQSGLELPYGIPIPPIPDKHDSYLSLNTPLSVKRSSKTSMTSTLSSGSRKRKSLGGKSIYSTYGDSLYDYYDYSDQEDADNEGKDVQNKDQKQEEKSEIGEEYHKREIISDDESINPEEGLFVPINVNEKELVEKLEKEEHVELLELDDGSLIWQVVNGLRGDDMINRYSYFYNAGDEEEYNDSQMWAREFGESDDEEMMESELRTLDSKLNSFDYSQGGYLSPLHVSDVQPSSIHNRDSNRSPNRDLHEQWTQSNGSTFSYEDGTNIIPRTSVYIAKDVPLPRLLEEMTRGLGSVDLSWGTGGYRYGSAVPEEERELEYVSDDDDNVIGDAVGGFGMTVEEKLEQVMRALGVVDRDAFSIE</sequence>
<feature type="compositionally biased region" description="Basic and acidic residues" evidence="21">
    <location>
        <begin position="989"/>
        <end position="1006"/>
    </location>
</feature>
<evidence type="ECO:0000256" key="8">
    <source>
        <dbReference type="ARBA" id="ARBA00022843"/>
    </source>
</evidence>
<comment type="similarity">
    <text evidence="15">Belongs to the WD repeat WDR33 family.</text>
</comment>
<evidence type="ECO:0000256" key="7">
    <source>
        <dbReference type="ARBA" id="ARBA00022737"/>
    </source>
</evidence>
<feature type="compositionally biased region" description="Low complexity" evidence="21">
    <location>
        <begin position="792"/>
        <end position="808"/>
    </location>
</feature>
<feature type="region of interest" description="Disordered" evidence="21">
    <location>
        <begin position="1626"/>
        <end position="1747"/>
    </location>
</feature>
<feature type="compositionally biased region" description="Low complexity" evidence="21">
    <location>
        <begin position="1961"/>
        <end position="1977"/>
    </location>
</feature>
<accession>A0A9N8YZS3</accession>
<comment type="function">
    <text evidence="14">Essential for both cleavage and polyadenylation of pre-mRNA 3' ends.</text>
</comment>
<feature type="region of interest" description="Disordered" evidence="21">
    <location>
        <begin position="1590"/>
        <end position="1610"/>
    </location>
</feature>
<comment type="subcellular location">
    <subcellularLocation>
        <location evidence="1">Nucleus</location>
    </subcellularLocation>
</comment>
<evidence type="ECO:0000256" key="2">
    <source>
        <dbReference type="ARBA" id="ARBA00022481"/>
    </source>
</evidence>
<dbReference type="GO" id="GO:0005847">
    <property type="term" value="C:mRNA cleavage and polyadenylation specificity factor complex"/>
    <property type="evidence" value="ECO:0007669"/>
    <property type="project" value="TreeGrafter"/>
</dbReference>
<feature type="compositionally biased region" description="Low complexity" evidence="21">
    <location>
        <begin position="607"/>
        <end position="626"/>
    </location>
</feature>
<feature type="repeat" description="WD" evidence="20">
    <location>
        <begin position="398"/>
        <end position="430"/>
    </location>
</feature>
<dbReference type="SUPFAM" id="SSF50978">
    <property type="entry name" value="WD40 repeat-like"/>
    <property type="match status" value="1"/>
</dbReference>
<feature type="compositionally biased region" description="Low complexity" evidence="21">
    <location>
        <begin position="1860"/>
        <end position="1883"/>
    </location>
</feature>
<gene>
    <name evidence="22" type="ORF">ALEPTO_LOCUS1809</name>
</gene>
<feature type="compositionally biased region" description="Polar residues" evidence="21">
    <location>
        <begin position="1661"/>
        <end position="1671"/>
    </location>
</feature>
<feature type="compositionally biased region" description="Pro residues" evidence="21">
    <location>
        <begin position="1232"/>
        <end position="1241"/>
    </location>
</feature>
<dbReference type="PROSITE" id="PS50294">
    <property type="entry name" value="WD_REPEATS_REGION"/>
    <property type="match status" value="6"/>
</dbReference>
<feature type="repeat" description="WD" evidence="20">
    <location>
        <begin position="272"/>
        <end position="313"/>
    </location>
</feature>
<feature type="compositionally biased region" description="Basic and acidic residues" evidence="21">
    <location>
        <begin position="2166"/>
        <end position="2180"/>
    </location>
</feature>
<feature type="region of interest" description="Disordered" evidence="21">
    <location>
        <begin position="854"/>
        <end position="1006"/>
    </location>
</feature>
<keyword evidence="11" id="KW-0539">Nucleus</keyword>
<feature type="region of interest" description="Disordered" evidence="21">
    <location>
        <begin position="525"/>
        <end position="808"/>
    </location>
</feature>
<evidence type="ECO:0000313" key="23">
    <source>
        <dbReference type="Proteomes" id="UP000789508"/>
    </source>
</evidence>
<evidence type="ECO:0000256" key="15">
    <source>
        <dbReference type="ARBA" id="ARBA00061690"/>
    </source>
</evidence>
<keyword evidence="23" id="KW-1185">Reference proteome</keyword>
<evidence type="ECO:0000256" key="17">
    <source>
        <dbReference type="ARBA" id="ARBA00068823"/>
    </source>
</evidence>
<reference evidence="22" key="1">
    <citation type="submission" date="2021-06" db="EMBL/GenBank/DDBJ databases">
        <authorList>
            <person name="Kallberg Y."/>
            <person name="Tangrot J."/>
            <person name="Rosling A."/>
        </authorList>
    </citation>
    <scope>NUCLEOTIDE SEQUENCE</scope>
    <source>
        <strain evidence="22">FL130A</strain>
    </source>
</reference>
<evidence type="ECO:0000256" key="11">
    <source>
        <dbReference type="ARBA" id="ARBA00023242"/>
    </source>
</evidence>
<feature type="compositionally biased region" description="Basic and acidic residues" evidence="21">
    <location>
        <begin position="1672"/>
        <end position="1684"/>
    </location>
</feature>
<feature type="compositionally biased region" description="Low complexity" evidence="21">
    <location>
        <begin position="1542"/>
        <end position="1556"/>
    </location>
</feature>
<dbReference type="FunFam" id="2.130.10.10:FF:000085">
    <property type="entry name" value="WD repeat domain 33"/>
    <property type="match status" value="1"/>
</dbReference>
<evidence type="ECO:0000313" key="22">
    <source>
        <dbReference type="EMBL" id="CAG8466612.1"/>
    </source>
</evidence>
<keyword evidence="2" id="KW-0488">Methylation</keyword>
<feature type="compositionally biased region" description="Low complexity" evidence="21">
    <location>
        <begin position="1892"/>
        <end position="1907"/>
    </location>
</feature>
<dbReference type="OrthoDB" id="16717at2759"/>
<name>A0A9N8YZS3_9GLOM</name>
<feature type="repeat" description="WD" evidence="20">
    <location>
        <begin position="314"/>
        <end position="355"/>
    </location>
</feature>
<organism evidence="22 23">
    <name type="scientific">Ambispora leptoticha</name>
    <dbReference type="NCBI Taxonomy" id="144679"/>
    <lineage>
        <taxon>Eukaryota</taxon>
        <taxon>Fungi</taxon>
        <taxon>Fungi incertae sedis</taxon>
        <taxon>Mucoromycota</taxon>
        <taxon>Glomeromycotina</taxon>
        <taxon>Glomeromycetes</taxon>
        <taxon>Archaeosporales</taxon>
        <taxon>Ambisporaceae</taxon>
        <taxon>Ambispora</taxon>
    </lineage>
</organism>
<comment type="caution">
    <text evidence="22">The sequence shown here is derived from an EMBL/GenBank/DDBJ whole genome shotgun (WGS) entry which is preliminary data.</text>
</comment>
<dbReference type="InterPro" id="IPR015943">
    <property type="entry name" value="WD40/YVTN_repeat-like_dom_sf"/>
</dbReference>
<dbReference type="InterPro" id="IPR001680">
    <property type="entry name" value="WD40_rpt"/>
</dbReference>
<feature type="region of interest" description="Disordered" evidence="21">
    <location>
        <begin position="2158"/>
        <end position="2189"/>
    </location>
</feature>
<protein>
    <recommendedName>
        <fullName evidence="13">Polyadenylation factor subunit 2</fullName>
    </recommendedName>
    <alternativeName>
        <fullName evidence="18">WD repeat-containing protein 33</fullName>
    </alternativeName>
    <alternativeName>
        <fullName evidence="19">WD repeat-containing protein of 146 kDa</fullName>
    </alternativeName>
    <alternativeName>
        <fullName evidence="17">pre-mRNA 3' end processing protein WDR33</fullName>
    </alternativeName>
</protein>
<feature type="region of interest" description="Disordered" evidence="21">
    <location>
        <begin position="1131"/>
        <end position="1191"/>
    </location>
</feature>
<evidence type="ECO:0000256" key="10">
    <source>
        <dbReference type="ARBA" id="ARBA00023119"/>
    </source>
</evidence>
<evidence type="ECO:0000256" key="6">
    <source>
        <dbReference type="ARBA" id="ARBA00022664"/>
    </source>
</evidence>
<evidence type="ECO:0000256" key="20">
    <source>
        <dbReference type="PROSITE-ProRule" id="PRU00221"/>
    </source>
</evidence>
<evidence type="ECO:0000256" key="14">
    <source>
        <dbReference type="ARBA" id="ARBA00058681"/>
    </source>
</evidence>
<feature type="region of interest" description="Disordered" evidence="21">
    <location>
        <begin position="63"/>
        <end position="82"/>
    </location>
</feature>
<dbReference type="CDD" id="cd00200">
    <property type="entry name" value="WD40"/>
    <property type="match status" value="1"/>
</dbReference>
<feature type="compositionally biased region" description="Low complexity" evidence="21">
    <location>
        <begin position="1626"/>
        <end position="1637"/>
    </location>
</feature>
<proteinExistence type="inferred from homology"/>
<feature type="repeat" description="WD" evidence="20">
    <location>
        <begin position="443"/>
        <end position="474"/>
    </location>
</feature>
<feature type="compositionally biased region" description="Low complexity" evidence="21">
    <location>
        <begin position="869"/>
        <end position="896"/>
    </location>
</feature>
<keyword evidence="10" id="KW-0176">Collagen</keyword>
<feature type="compositionally biased region" description="Low complexity" evidence="21">
    <location>
        <begin position="534"/>
        <end position="554"/>
    </location>
</feature>
<dbReference type="SMART" id="SM00320">
    <property type="entry name" value="WD40"/>
    <property type="match status" value="7"/>
</dbReference>
<feature type="region of interest" description="Disordered" evidence="21">
    <location>
        <begin position="1364"/>
        <end position="1416"/>
    </location>
</feature>
<evidence type="ECO:0000256" key="5">
    <source>
        <dbReference type="ARBA" id="ARBA00022574"/>
    </source>
</evidence>
<feature type="compositionally biased region" description="Basic and acidic residues" evidence="21">
    <location>
        <begin position="2011"/>
        <end position="2035"/>
    </location>
</feature>
<dbReference type="Gene3D" id="2.130.10.10">
    <property type="entry name" value="YVTN repeat-like/Quinoprotein amine dehydrogenase"/>
    <property type="match status" value="3"/>
</dbReference>
<feature type="compositionally biased region" description="Basic and acidic residues" evidence="21">
    <location>
        <begin position="1391"/>
        <end position="1402"/>
    </location>
</feature>
<evidence type="ECO:0000256" key="18">
    <source>
        <dbReference type="ARBA" id="ARBA00075792"/>
    </source>
</evidence>
<feature type="compositionally biased region" description="Low complexity" evidence="21">
    <location>
        <begin position="1380"/>
        <end position="1390"/>
    </location>
</feature>
<keyword evidence="6" id="KW-0507">mRNA processing</keyword>
<feature type="repeat" description="WD" evidence="20">
    <location>
        <begin position="231"/>
        <end position="263"/>
    </location>
</feature>
<dbReference type="PANTHER" id="PTHR22836">
    <property type="entry name" value="WD40 REPEAT PROTEIN"/>
    <property type="match status" value="1"/>
</dbReference>
<evidence type="ECO:0000256" key="4">
    <source>
        <dbReference type="ARBA" id="ARBA00022553"/>
    </source>
</evidence>
<dbReference type="Pfam" id="PF00400">
    <property type="entry name" value="WD40"/>
    <property type="match status" value="6"/>
</dbReference>
<keyword evidence="3" id="KW-1017">Isopeptide bond</keyword>
<feature type="compositionally biased region" description="Low complexity" evidence="21">
    <location>
        <begin position="564"/>
        <end position="578"/>
    </location>
</feature>
<dbReference type="FunFam" id="2.130.10.10:FF:000069">
    <property type="entry name" value="WD repeat domain 33"/>
    <property type="match status" value="1"/>
</dbReference>
<keyword evidence="5 20" id="KW-0853">WD repeat</keyword>
<evidence type="ECO:0000256" key="19">
    <source>
        <dbReference type="ARBA" id="ARBA00076133"/>
    </source>
</evidence>
<feature type="region of interest" description="Disordered" evidence="21">
    <location>
        <begin position="1833"/>
        <end position="1986"/>
    </location>
</feature>
<feature type="compositionally biased region" description="Basic and acidic residues" evidence="21">
    <location>
        <begin position="1734"/>
        <end position="1744"/>
    </location>
</feature>
<comment type="function">
    <text evidence="12">Required for 3'-end cleavage and polyadenylation of pre-mRNAs. Also involved in chromosome segregation where it has a role in chromosome attachment to the mitotic spindle.</text>
</comment>
<keyword evidence="8" id="KW-0832">Ubl conjugation</keyword>
<dbReference type="Proteomes" id="UP000789508">
    <property type="component" value="Unassembled WGS sequence"/>
</dbReference>
<dbReference type="InterPro" id="IPR036322">
    <property type="entry name" value="WD40_repeat_dom_sf"/>
</dbReference>
<feature type="region of interest" description="Disordered" evidence="21">
    <location>
        <begin position="1204"/>
        <end position="1244"/>
    </location>
</feature>
<evidence type="ECO:0000256" key="9">
    <source>
        <dbReference type="ARBA" id="ARBA00022990"/>
    </source>
</evidence>
<feature type="repeat" description="WD" evidence="20">
    <location>
        <begin position="356"/>
        <end position="397"/>
    </location>
</feature>
<feature type="region of interest" description="Disordered" evidence="21">
    <location>
        <begin position="1325"/>
        <end position="1349"/>
    </location>
</feature>
<dbReference type="PANTHER" id="PTHR22836:SF0">
    <property type="entry name" value="PRE-MRNA 3' END PROCESSING PROTEIN WDR33"/>
    <property type="match status" value="1"/>
</dbReference>
<dbReference type="InterPro" id="IPR045245">
    <property type="entry name" value="Pfs2-like"/>
</dbReference>
<comment type="subunit">
    <text evidence="16">Component of the cleavage and polyadenylation specificity factor (CPSF) module of the pre-mRNA 3'-end processing complex. Interacts with CPSF3/CPSF73.</text>
</comment>
<evidence type="ECO:0000256" key="16">
    <source>
        <dbReference type="ARBA" id="ARBA00063159"/>
    </source>
</evidence>
<dbReference type="EMBL" id="CAJVPS010000221">
    <property type="protein sequence ID" value="CAG8466612.1"/>
    <property type="molecule type" value="Genomic_DNA"/>
</dbReference>
<evidence type="ECO:0000256" key="1">
    <source>
        <dbReference type="ARBA" id="ARBA00004123"/>
    </source>
</evidence>
<dbReference type="FunFam" id="2.130.10.10:FF:000077">
    <property type="entry name" value="WD repeat domain 33"/>
    <property type="match status" value="1"/>
</dbReference>